<accession>X1DGX9</accession>
<reference evidence="1" key="1">
    <citation type="journal article" date="2014" name="Front. Microbiol.">
        <title>High frequency of phylogenetically diverse reductive dehalogenase-homologous genes in deep subseafloor sedimentary metagenomes.</title>
        <authorList>
            <person name="Kawai M."/>
            <person name="Futagami T."/>
            <person name="Toyoda A."/>
            <person name="Takaki Y."/>
            <person name="Nishi S."/>
            <person name="Hori S."/>
            <person name="Arai W."/>
            <person name="Tsubouchi T."/>
            <person name="Morono Y."/>
            <person name="Uchiyama I."/>
            <person name="Ito T."/>
            <person name="Fujiyama A."/>
            <person name="Inagaki F."/>
            <person name="Takami H."/>
        </authorList>
    </citation>
    <scope>NUCLEOTIDE SEQUENCE</scope>
    <source>
        <strain evidence="1">Expedition CK06-06</strain>
    </source>
</reference>
<feature type="non-terminal residue" evidence="1">
    <location>
        <position position="286"/>
    </location>
</feature>
<name>X1DGX9_9ZZZZ</name>
<feature type="non-terminal residue" evidence="1">
    <location>
        <position position="1"/>
    </location>
</feature>
<comment type="caution">
    <text evidence="1">The sequence shown here is derived from an EMBL/GenBank/DDBJ whole genome shotgun (WGS) entry which is preliminary data.</text>
</comment>
<organism evidence="1">
    <name type="scientific">marine sediment metagenome</name>
    <dbReference type="NCBI Taxonomy" id="412755"/>
    <lineage>
        <taxon>unclassified sequences</taxon>
        <taxon>metagenomes</taxon>
        <taxon>ecological metagenomes</taxon>
    </lineage>
</organism>
<proteinExistence type="predicted"/>
<sequence>DWTTSGTASSRVSQTIGDSKDPIIGGIPYFDMLLVGKRNTIYKVSSTTEIPTDATSLKIKPIYSKESESVGFTSPWAITQVGNDVIFLDGYDIKRLTGIQEYGDVEHASIIPHFRDFLKATIDKNYLKYTQFFHYKREQQIWVSIPTGVDTHFVFVLDYKFKPESERFVFYPMADLPVSCFGGVEDGELTDIYYGDESGQIHKLDTGYNDNGAAIESYFVTVVSGNNANENIYDKHEIRKQFNYTESDIKVNTDNLTMVPYYAKDLMDSESLRTSGNYTALDAEIV</sequence>
<gene>
    <name evidence="1" type="ORF">S01H4_43038</name>
</gene>
<protein>
    <submittedName>
        <fullName evidence="1">Uncharacterized protein</fullName>
    </submittedName>
</protein>
<evidence type="ECO:0000313" key="1">
    <source>
        <dbReference type="EMBL" id="GAG95686.1"/>
    </source>
</evidence>
<dbReference type="AlphaFoldDB" id="X1DGX9"/>
<dbReference type="EMBL" id="BART01023698">
    <property type="protein sequence ID" value="GAG95686.1"/>
    <property type="molecule type" value="Genomic_DNA"/>
</dbReference>